<organism evidence="3">
    <name type="scientific">Soboliphyme baturini</name>
    <dbReference type="NCBI Taxonomy" id="241478"/>
    <lineage>
        <taxon>Eukaryota</taxon>
        <taxon>Metazoa</taxon>
        <taxon>Ecdysozoa</taxon>
        <taxon>Nematoda</taxon>
        <taxon>Enoplea</taxon>
        <taxon>Dorylaimia</taxon>
        <taxon>Dioctophymatida</taxon>
        <taxon>Dioctophymatoidea</taxon>
        <taxon>Soboliphymatidae</taxon>
        <taxon>Soboliphyme</taxon>
    </lineage>
</organism>
<dbReference type="AlphaFoldDB" id="A0A183J958"/>
<protein>
    <submittedName>
        <fullName evidence="3">ZP domain-containing protein</fullName>
    </submittedName>
</protein>
<name>A0A183J958_9BILA</name>
<reference evidence="1 2" key="2">
    <citation type="submission" date="2018-11" db="EMBL/GenBank/DDBJ databases">
        <authorList>
            <consortium name="Pathogen Informatics"/>
        </authorList>
    </citation>
    <scope>NUCLEOTIDE SEQUENCE [LARGE SCALE GENOMIC DNA]</scope>
</reference>
<dbReference type="Proteomes" id="UP000270296">
    <property type="component" value="Unassembled WGS sequence"/>
</dbReference>
<reference evidence="3" key="1">
    <citation type="submission" date="2016-06" db="UniProtKB">
        <authorList>
            <consortium name="WormBaseParasite"/>
        </authorList>
    </citation>
    <scope>IDENTIFICATION</scope>
</reference>
<evidence type="ECO:0000313" key="2">
    <source>
        <dbReference type="Proteomes" id="UP000270296"/>
    </source>
</evidence>
<proteinExistence type="predicted"/>
<evidence type="ECO:0000313" key="3">
    <source>
        <dbReference type="WBParaSite" id="SBAD_0001281201-mRNA-1"/>
    </source>
</evidence>
<gene>
    <name evidence="1" type="ORF">SBAD_LOCUS12405</name>
</gene>
<evidence type="ECO:0000313" key="1">
    <source>
        <dbReference type="EMBL" id="VDP47998.1"/>
    </source>
</evidence>
<dbReference type="WBParaSite" id="SBAD_0001281201-mRNA-1">
    <property type="protein sequence ID" value="SBAD_0001281201-mRNA-1"/>
    <property type="gene ID" value="SBAD_0001281201"/>
</dbReference>
<dbReference type="EMBL" id="UZAM01017675">
    <property type="protein sequence ID" value="VDP47998.1"/>
    <property type="molecule type" value="Genomic_DNA"/>
</dbReference>
<accession>A0A183J958</accession>
<keyword evidence="2" id="KW-1185">Reference proteome</keyword>
<sequence>MAESSCGIHRMMETPLLPVLRTDEEVGGLKTVTRSPVNSANCPLDRKERAVNSGGSLVAKYKFVDEYDRPIYVPDHRSFVVIECYGSNASALRPVAASSTIMKQSSTIFKVQLGKVSGPMWCESPNHRPSEKINVRLDYEPCKFIS</sequence>